<dbReference type="GeneTree" id="ENSGT00530000063867"/>
<dbReference type="AlphaFoldDB" id="A0AAY4DR29"/>
<evidence type="ECO:0000313" key="3">
    <source>
        <dbReference type="Proteomes" id="UP000694580"/>
    </source>
</evidence>
<organism evidence="2 3">
    <name type="scientific">Denticeps clupeoides</name>
    <name type="common">denticle herring</name>
    <dbReference type="NCBI Taxonomy" id="299321"/>
    <lineage>
        <taxon>Eukaryota</taxon>
        <taxon>Metazoa</taxon>
        <taxon>Chordata</taxon>
        <taxon>Craniata</taxon>
        <taxon>Vertebrata</taxon>
        <taxon>Euteleostomi</taxon>
        <taxon>Actinopterygii</taxon>
        <taxon>Neopterygii</taxon>
        <taxon>Teleostei</taxon>
        <taxon>Clupei</taxon>
        <taxon>Clupeiformes</taxon>
        <taxon>Denticipitoidei</taxon>
        <taxon>Denticipitidae</taxon>
        <taxon>Denticeps</taxon>
    </lineage>
</organism>
<evidence type="ECO:0000259" key="1">
    <source>
        <dbReference type="PROSITE" id="PS51053"/>
    </source>
</evidence>
<dbReference type="Ensembl" id="ENSDCDT00010057913.1">
    <property type="protein sequence ID" value="ENSDCDP00010047674.1"/>
    <property type="gene ID" value="ENSDCDG00010028800.1"/>
</dbReference>
<name>A0AAY4DR29_9TELE</name>
<dbReference type="InterPro" id="IPR009263">
    <property type="entry name" value="SERTA_dom"/>
</dbReference>
<dbReference type="Proteomes" id="UP000694580">
    <property type="component" value="Chromosome 3"/>
</dbReference>
<reference evidence="2" key="2">
    <citation type="submission" date="2025-08" db="UniProtKB">
        <authorList>
            <consortium name="Ensembl"/>
        </authorList>
    </citation>
    <scope>IDENTIFICATION</scope>
</reference>
<proteinExistence type="predicted"/>
<sequence length="270" mass="29680">PLLHVALIVDFLLKKEQISSSVSSCIINSPISRYNKLYFSVSVLAKHMLGKGLKRKLQHDGDYEEGGTAVDRETCSYNLQRQTVFNLSLLKLSSPFPQPAVEPRLQRHVLIANTLRRIKEEFQQEDGLPGLFLAVSQNSDLRLSPIHTKKTDRAFDISLVESKNVTADLGLASVFSSSSFSFASSSGFLADLVMDDLLFTDIDTSMYDLNLCSSNTGSSKVVSLATAEDLVRSLSTCGNSELGSTGVAQSQPFKMDFNELDHIMKLLFGS</sequence>
<dbReference type="PANTHER" id="PTHR16277:SF10">
    <property type="entry name" value="SERTA DOMAIN-CONTAINING PROTEIN 2"/>
    <property type="match status" value="1"/>
</dbReference>
<reference evidence="2 3" key="1">
    <citation type="submission" date="2020-06" db="EMBL/GenBank/DDBJ databases">
        <authorList>
            <consortium name="Wellcome Sanger Institute Data Sharing"/>
        </authorList>
    </citation>
    <scope>NUCLEOTIDE SEQUENCE [LARGE SCALE GENOMIC DNA]</scope>
</reference>
<dbReference type="PANTHER" id="PTHR16277">
    <property type="entry name" value="CELL DIVISION CYCLE ASSOCIATED PROTEIN 4/SERTA DOMAIN-CONTAINING PROTEIN 2"/>
    <property type="match status" value="1"/>
</dbReference>
<dbReference type="GO" id="GO:0005634">
    <property type="term" value="C:nucleus"/>
    <property type="evidence" value="ECO:0007669"/>
    <property type="project" value="TreeGrafter"/>
</dbReference>
<dbReference type="PROSITE" id="PS51053">
    <property type="entry name" value="SERTA"/>
    <property type="match status" value="1"/>
</dbReference>
<reference evidence="2" key="3">
    <citation type="submission" date="2025-09" db="UniProtKB">
        <authorList>
            <consortium name="Ensembl"/>
        </authorList>
    </citation>
    <scope>IDENTIFICATION</scope>
</reference>
<dbReference type="Pfam" id="PF06031">
    <property type="entry name" value="SERTA"/>
    <property type="match status" value="1"/>
</dbReference>
<dbReference type="InterPro" id="IPR052262">
    <property type="entry name" value="E2F-SERTA_domain_protein"/>
</dbReference>
<feature type="domain" description="SERTA" evidence="1">
    <location>
        <begin position="77"/>
        <end position="126"/>
    </location>
</feature>
<keyword evidence="3" id="KW-1185">Reference proteome</keyword>
<evidence type="ECO:0000313" key="2">
    <source>
        <dbReference type="Ensembl" id="ENSDCDP00010047674.1"/>
    </source>
</evidence>
<accession>A0AAY4DR29</accession>
<protein>
    <submittedName>
        <fullName evidence="2">SERTA domain containing 2a</fullName>
    </submittedName>
</protein>